<dbReference type="Pfam" id="PF25275">
    <property type="entry name" value="Golvesin_C"/>
    <property type="match status" value="1"/>
</dbReference>
<dbReference type="InterPro" id="IPR045351">
    <property type="entry name" value="DUF6531"/>
</dbReference>
<evidence type="ECO:0000259" key="2">
    <source>
        <dbReference type="Pfam" id="PF06848"/>
    </source>
</evidence>
<dbReference type="Gene3D" id="2.180.10.10">
    <property type="entry name" value="RHS repeat-associated core"/>
    <property type="match status" value="4"/>
</dbReference>
<dbReference type="CDD" id="cd14488">
    <property type="entry name" value="CBM6-CBM35-CBM36_like_2"/>
    <property type="match status" value="1"/>
</dbReference>
<dbReference type="InterPro" id="IPR006530">
    <property type="entry name" value="YD"/>
</dbReference>
<dbReference type="InterPro" id="IPR010671">
    <property type="entry name" value="Disaggr-rel_dom"/>
</dbReference>
<keyword evidence="6" id="KW-1185">Reference proteome</keyword>
<dbReference type="Pfam" id="PF05593">
    <property type="entry name" value="RHS_repeat"/>
    <property type="match status" value="6"/>
</dbReference>
<evidence type="ECO:0000313" key="5">
    <source>
        <dbReference type="EMBL" id="PRX41046.1"/>
    </source>
</evidence>
<feature type="domain" description="Golvesin/Xly CBD-like" evidence="4">
    <location>
        <begin position="42"/>
        <end position="170"/>
    </location>
</feature>
<dbReference type="NCBIfam" id="TIGR01643">
    <property type="entry name" value="YD_repeat_2x"/>
    <property type="match status" value="7"/>
</dbReference>
<dbReference type="Pfam" id="PF20148">
    <property type="entry name" value="DUF6531"/>
    <property type="match status" value="1"/>
</dbReference>
<feature type="compositionally biased region" description="Polar residues" evidence="1">
    <location>
        <begin position="366"/>
        <end position="375"/>
    </location>
</feature>
<dbReference type="NCBIfam" id="NF033679">
    <property type="entry name" value="DNRLRE_dom"/>
    <property type="match status" value="1"/>
</dbReference>
<protein>
    <submittedName>
        <fullName evidence="5">YD repeat-containing protein</fullName>
    </submittedName>
</protein>
<dbReference type="InterPro" id="IPR033803">
    <property type="entry name" value="CBD-like_Golvesin-Xly"/>
</dbReference>
<dbReference type="InterPro" id="IPR031325">
    <property type="entry name" value="RHS_repeat"/>
</dbReference>
<accession>A0A2T0LG22</accession>
<dbReference type="Gene3D" id="2.60.40.10">
    <property type="entry name" value="Immunoglobulins"/>
    <property type="match status" value="1"/>
</dbReference>
<dbReference type="InterPro" id="IPR050708">
    <property type="entry name" value="T6SS_VgrG/RHS"/>
</dbReference>
<evidence type="ECO:0000256" key="1">
    <source>
        <dbReference type="SAM" id="MobiDB-lite"/>
    </source>
</evidence>
<evidence type="ECO:0000313" key="6">
    <source>
        <dbReference type="Proteomes" id="UP000237797"/>
    </source>
</evidence>
<dbReference type="Proteomes" id="UP000237797">
    <property type="component" value="Unassembled WGS sequence"/>
</dbReference>
<comment type="caution">
    <text evidence="5">The sequence shown here is derived from an EMBL/GenBank/DDBJ whole genome shotgun (WGS) entry which is preliminary data.</text>
</comment>
<feature type="region of interest" description="Disordered" evidence="1">
    <location>
        <begin position="365"/>
        <end position="386"/>
    </location>
</feature>
<feature type="region of interest" description="Disordered" evidence="1">
    <location>
        <begin position="1462"/>
        <end position="1484"/>
    </location>
</feature>
<reference evidence="5 6" key="1">
    <citation type="submission" date="2018-03" db="EMBL/GenBank/DDBJ databases">
        <title>Genomic Encyclopedia of Archaeal and Bacterial Type Strains, Phase II (KMG-II): from individual species to whole genera.</title>
        <authorList>
            <person name="Goeker M."/>
        </authorList>
    </citation>
    <scope>NUCLEOTIDE SEQUENCE [LARGE SCALE GENOMIC DNA]</scope>
    <source>
        <strain evidence="5 6">DSM 44946</strain>
    </source>
</reference>
<feature type="domain" description="DUF6531" evidence="3">
    <location>
        <begin position="705"/>
        <end position="754"/>
    </location>
</feature>
<evidence type="ECO:0000259" key="3">
    <source>
        <dbReference type="Pfam" id="PF20148"/>
    </source>
</evidence>
<dbReference type="PANTHER" id="PTHR32305:SF15">
    <property type="entry name" value="PROTEIN RHSA-RELATED"/>
    <property type="match status" value="1"/>
</dbReference>
<proteinExistence type="predicted"/>
<dbReference type="InterPro" id="IPR013783">
    <property type="entry name" value="Ig-like_fold"/>
</dbReference>
<organism evidence="5 6">
    <name type="scientific">Planifilum fimeticola</name>
    <dbReference type="NCBI Taxonomy" id="201975"/>
    <lineage>
        <taxon>Bacteria</taxon>
        <taxon>Bacillati</taxon>
        <taxon>Bacillota</taxon>
        <taxon>Bacilli</taxon>
        <taxon>Bacillales</taxon>
        <taxon>Thermoactinomycetaceae</taxon>
        <taxon>Planifilum</taxon>
    </lineage>
</organism>
<dbReference type="Gene3D" id="2.60.120.970">
    <property type="match status" value="1"/>
</dbReference>
<feature type="domain" description="Disaggregatase-related" evidence="2">
    <location>
        <begin position="368"/>
        <end position="534"/>
    </location>
</feature>
<gene>
    <name evidence="5" type="ORF">CLV97_10997</name>
</gene>
<sequence>MDLHRVTRDWNASEVTWNQARAGEAWSKPGGDFKSDLEYNEVIVDNDTPGQTAYVGSWPYSTNVSGYYGSNYQPNDKGSGDDTYTWVPRLTESGTYQVDVWYTSASDRATNAPYTVRYNGGSKTYTVNQQSGGGKWHKLGSHSFSAGTSHSVVLNDNADGYVIADAVRFIKYGTATWNREQSNTWHRYSIRSLAQDWINGTQANHGVLIKMRDETLGQGGVRYAASQNFDENAIRPKLVLVYGKPGVVLEEPTTVYGTGAELHWTPYDNADNDFVEYQVHRSIYQNFTPSPSTLVAPIQDVNQTTFTDTTAEPTRWDNDDPDGNAYYYKIVVKTKDGDIPSNSVLTRLPKAGIVKRILQGSAPDTILSSGAPTQNRGDETWLQAGTGSATYGTTRSLIRFDTSQIPDTANVILAELNLWTWYEYGDSGTLEVYPLNRAFGEKTATWNQADSSVSWTSPGGDYAGTPSDTVSGITNDPKWRVWDTTSIVQDWVKGEKDNYGFLLKKKDEATAPNGYVLFLSEEAEEPELSPKLVVYYTDTPAQGTYHAPYTPSRMVPGNTYTVDVTLTNTTSTTWSGTNVKLSYHWTLPDGTDVTTGGNRVETELKPVKSDGTVATEPVDVAPGETITVRAQVKTPIQSDEGNKREAFVLKWDLIDTSTGKWLSQSGGPPTMDQEVIVEDPKSNLLGMEKYYQYVGKNTGAGSATMVNLASGNTVFSYDPFTNPSLGPATFLRFTYNSQDTSDSVLGYGWSLSASSLHRLGTPLDLHPLKIDQNEGTVRSGKIVLTDGDGTSHEFEYDSSNGMFKEPPGVNLYLQLNDPKGTDRKWVMTRPDRARFFFDEEGYLTAIQDKNGNELVFTYEERKSNNKPTKFLRYLTDATGRRTLTLDYYTKEDTNNPHIIDKVKEITDIAGRKITFTYSDKGLLTSFTDGAGAGDKLEKTFEFTYDATQGNKNVKLVSVKDPRGNTTELTYYEAPEDPKNKWKLKTITDRLDGVTQFAYAPNSENPSHTDATVTDALDRKTKYLIDDYGKPIQITNAKNETTKLAWDADFNVTRLEEPNGAVTTWTYDNNGLLLTETDAVNNAKSDPAQRKSLKLEYRYSLQDPLGKYHVADLIAKTSPEGRKFTFTYDDQGNLLSVTDPKGNTTPEADDYTTKYTYYDNGLLKTETDANGNVTTYGDPEASDFGYDPNGYPKKITDALDKTTTFTYDERGNVTSITDAKGKKSTYTYDIFKRPLISRVPKDQEKGEMIETPAPVYDKNDNVTQRTMPNGAVYTYTYDKADQLIVTTEPKDTDTSPERKTTFEYDLVGNLKKQTEPKGNLTSDPDDNTVTYDYDPVDQLVKVTNSLGHKITYEYDNTGNLVKVTEPKGNETTEDPDDYVTTYTYDLNHRVTKVTDTKGHSVEYTYDHDGNRTTVKDKEGTVTTTVYDERGLVKEVRVPHDDGVERITRFEYDEVGNRTKVITPPGYGDNHRVRCPEPGEGADPPL</sequence>
<dbReference type="EMBL" id="PVNE01000009">
    <property type="protein sequence ID" value="PRX41046.1"/>
    <property type="molecule type" value="Genomic_DNA"/>
</dbReference>
<evidence type="ECO:0000259" key="4">
    <source>
        <dbReference type="Pfam" id="PF25275"/>
    </source>
</evidence>
<dbReference type="PANTHER" id="PTHR32305">
    <property type="match status" value="1"/>
</dbReference>
<name>A0A2T0LG22_9BACL</name>
<dbReference type="Pfam" id="PF06848">
    <property type="entry name" value="Disaggr_repeat"/>
    <property type="match status" value="1"/>
</dbReference>